<dbReference type="InterPro" id="IPR000209">
    <property type="entry name" value="Peptidase_S8/S53_dom"/>
</dbReference>
<evidence type="ECO:0000313" key="12">
    <source>
        <dbReference type="EMBL" id="KAE9993199.1"/>
    </source>
</evidence>
<dbReference type="GO" id="GO:0004252">
    <property type="term" value="F:serine-type endopeptidase activity"/>
    <property type="evidence" value="ECO:0007669"/>
    <property type="project" value="UniProtKB-UniRule"/>
</dbReference>
<dbReference type="InterPro" id="IPR015500">
    <property type="entry name" value="Peptidase_S8_subtilisin-rel"/>
</dbReference>
<dbReference type="PROSITE" id="PS00137">
    <property type="entry name" value="SUBTILASE_HIS"/>
    <property type="match status" value="1"/>
</dbReference>
<organism evidence="11 13">
    <name type="scientific">Venturia inaequalis</name>
    <name type="common">Apple scab fungus</name>
    <dbReference type="NCBI Taxonomy" id="5025"/>
    <lineage>
        <taxon>Eukaryota</taxon>
        <taxon>Fungi</taxon>
        <taxon>Dikarya</taxon>
        <taxon>Ascomycota</taxon>
        <taxon>Pezizomycotina</taxon>
        <taxon>Dothideomycetes</taxon>
        <taxon>Pleosporomycetidae</taxon>
        <taxon>Venturiales</taxon>
        <taxon>Venturiaceae</taxon>
        <taxon>Venturia</taxon>
    </lineage>
</organism>
<dbReference type="Proteomes" id="UP000490939">
    <property type="component" value="Unassembled WGS sequence"/>
</dbReference>
<dbReference type="InterPro" id="IPR050131">
    <property type="entry name" value="Peptidase_S8_subtilisin-like"/>
</dbReference>
<dbReference type="PANTHER" id="PTHR43806:SF58">
    <property type="entry name" value="ALKALINE PROTEASE 1-RELATED"/>
    <property type="match status" value="1"/>
</dbReference>
<dbReference type="GO" id="GO:0006508">
    <property type="term" value="P:proteolysis"/>
    <property type="evidence" value="ECO:0007669"/>
    <property type="project" value="UniProtKB-KW"/>
</dbReference>
<dbReference type="PROSITE" id="PS00138">
    <property type="entry name" value="SUBTILASE_SER"/>
    <property type="match status" value="1"/>
</dbReference>
<dbReference type="InterPro" id="IPR023828">
    <property type="entry name" value="Peptidase_S8_Ser-AS"/>
</dbReference>
<evidence type="ECO:0000313" key="15">
    <source>
        <dbReference type="Proteomes" id="UP000490939"/>
    </source>
</evidence>
<evidence type="ECO:0000313" key="13">
    <source>
        <dbReference type="Proteomes" id="UP000433883"/>
    </source>
</evidence>
<feature type="domain" description="Peptidase S8/S53" evidence="8">
    <location>
        <begin position="155"/>
        <end position="372"/>
    </location>
</feature>
<evidence type="ECO:0000256" key="6">
    <source>
        <dbReference type="PROSITE-ProRule" id="PRU01240"/>
    </source>
</evidence>
<feature type="signal peptide" evidence="7">
    <location>
        <begin position="1"/>
        <end position="24"/>
    </location>
</feature>
<dbReference type="InterPro" id="IPR022398">
    <property type="entry name" value="Peptidase_S8_His-AS"/>
</dbReference>
<accession>A0A8H3VDW4</accession>
<dbReference type="AlphaFoldDB" id="A0A8H3VDW4"/>
<gene>
    <name evidence="11" type="ORF">BLS_009652</name>
    <name evidence="12" type="ORF">EG327_006000</name>
    <name evidence="10" type="ORF">EG328_009616</name>
</gene>
<dbReference type="PANTHER" id="PTHR43806">
    <property type="entry name" value="PEPTIDASE S8"/>
    <property type="match status" value="1"/>
</dbReference>
<evidence type="ECO:0000256" key="5">
    <source>
        <dbReference type="ARBA" id="ARBA00022825"/>
    </source>
</evidence>
<evidence type="ECO:0000313" key="11">
    <source>
        <dbReference type="EMBL" id="KAE9985174.1"/>
    </source>
</evidence>
<evidence type="ECO:0000259" key="9">
    <source>
        <dbReference type="Pfam" id="PF05922"/>
    </source>
</evidence>
<keyword evidence="3 7" id="KW-0732">Signal</keyword>
<keyword evidence="15" id="KW-1185">Reference proteome</keyword>
<dbReference type="CDD" id="cd04077">
    <property type="entry name" value="Peptidases_S8_PCSK9_ProteinaseK_like"/>
    <property type="match status" value="1"/>
</dbReference>
<dbReference type="EMBL" id="WNWS01000059">
    <property type="protein sequence ID" value="KAE9983659.1"/>
    <property type="molecule type" value="Genomic_DNA"/>
</dbReference>
<evidence type="ECO:0000256" key="4">
    <source>
        <dbReference type="ARBA" id="ARBA00022801"/>
    </source>
</evidence>
<comment type="caution">
    <text evidence="11">The sequence shown here is derived from an EMBL/GenBank/DDBJ whole genome shotgun (WGS) entry which is preliminary data.</text>
</comment>
<feature type="domain" description="Inhibitor I9" evidence="9">
    <location>
        <begin position="57"/>
        <end position="101"/>
    </location>
</feature>
<dbReference type="InterPro" id="IPR034193">
    <property type="entry name" value="PCSK9_ProteinaseK-like"/>
</dbReference>
<dbReference type="Proteomes" id="UP000433883">
    <property type="component" value="Unassembled WGS sequence"/>
</dbReference>
<feature type="active site" description="Charge relay system" evidence="6">
    <location>
        <position position="156"/>
    </location>
</feature>
<dbReference type="InterPro" id="IPR010259">
    <property type="entry name" value="S8pro/Inhibitor_I9"/>
</dbReference>
<protein>
    <submittedName>
        <fullName evidence="11">Uncharacterized protein</fullName>
    </submittedName>
</protein>
<dbReference type="InterPro" id="IPR037045">
    <property type="entry name" value="S8pro/Inhibitor_I9_sf"/>
</dbReference>
<sequence length="406" mass="42401">MRYFAVLKALPFIIAAPLTERAEAVGSGKYIVILKPTASVPTQGTDIGLPGGSLLANVNKEHIYDVGNFKGYSATLSDAQIAALRLDSNVAYIESDQQVHTTGIRHMQASAQSGHVITQASAPSWGLGRLSHREKGNTDYLYHSSAGQGTCSYTVDTGVDASHPQFEGRAEQVKNFASNATTDDYGHGTHVAGIIGSLSHGVAKKTKLYGVKVLDKYGSGILSNVIAGVAFAVNHSRTADCPNGAVINMSLGSPRSQAVNDAAAAAYDAGVFIAVSAGNSGSNTENYSPSSEPKAFTVGATNTTDDITEYSNYGCLLDCFAPGHDINSTWPGNQYQILSGTSMASPHVVGLAAYFLGLFGKMDPDTLGNIIKAFSTKDVIGAILPNTSTPNFFSFNGIGENGTGDI</sequence>
<evidence type="ECO:0000256" key="2">
    <source>
        <dbReference type="ARBA" id="ARBA00022670"/>
    </source>
</evidence>
<comment type="similarity">
    <text evidence="1 6">Belongs to the peptidase S8 family.</text>
</comment>
<dbReference type="Gene3D" id="3.40.50.200">
    <property type="entry name" value="Peptidase S8/S53 domain"/>
    <property type="match status" value="1"/>
</dbReference>
<evidence type="ECO:0000313" key="10">
    <source>
        <dbReference type="EMBL" id="KAE9983659.1"/>
    </source>
</evidence>
<dbReference type="PRINTS" id="PR00723">
    <property type="entry name" value="SUBTILISIN"/>
</dbReference>
<dbReference type="PROSITE" id="PS51892">
    <property type="entry name" value="SUBTILASE"/>
    <property type="match status" value="1"/>
</dbReference>
<evidence type="ECO:0000256" key="7">
    <source>
        <dbReference type="SAM" id="SignalP"/>
    </source>
</evidence>
<dbReference type="SUPFAM" id="SSF52743">
    <property type="entry name" value="Subtilisin-like"/>
    <property type="match status" value="1"/>
</dbReference>
<feature type="active site" description="Charge relay system" evidence="6">
    <location>
        <position position="342"/>
    </location>
</feature>
<evidence type="ECO:0000256" key="1">
    <source>
        <dbReference type="ARBA" id="ARBA00011073"/>
    </source>
</evidence>
<name>A0A8H3VDW4_VENIN</name>
<evidence type="ECO:0000259" key="8">
    <source>
        <dbReference type="Pfam" id="PF00082"/>
    </source>
</evidence>
<dbReference type="FunFam" id="3.40.50.200:FF:000014">
    <property type="entry name" value="Proteinase K"/>
    <property type="match status" value="1"/>
</dbReference>
<proteinExistence type="inferred from homology"/>
<keyword evidence="2 6" id="KW-0645">Protease</keyword>
<evidence type="ECO:0000313" key="14">
    <source>
        <dbReference type="Proteomes" id="UP000447873"/>
    </source>
</evidence>
<dbReference type="Pfam" id="PF05922">
    <property type="entry name" value="Inhibitor_I9"/>
    <property type="match status" value="1"/>
</dbReference>
<dbReference type="Proteomes" id="UP000447873">
    <property type="component" value="Unassembled WGS sequence"/>
</dbReference>
<dbReference type="Pfam" id="PF00082">
    <property type="entry name" value="Peptidase_S8"/>
    <property type="match status" value="1"/>
</dbReference>
<dbReference type="Gene3D" id="3.30.70.80">
    <property type="entry name" value="Peptidase S8 propeptide/proteinase inhibitor I9"/>
    <property type="match status" value="1"/>
</dbReference>
<keyword evidence="5 6" id="KW-0720">Serine protease</keyword>
<dbReference type="EMBL" id="WNWQ01000009">
    <property type="protein sequence ID" value="KAE9985174.1"/>
    <property type="molecule type" value="Genomic_DNA"/>
</dbReference>
<reference evidence="11 13" key="1">
    <citation type="submission" date="2019-11" db="EMBL/GenBank/DDBJ databases">
        <title>Venturia inaequalis Genome Resource.</title>
        <authorList>
            <person name="Lichtner F.J."/>
        </authorList>
    </citation>
    <scope>NUCLEOTIDE SEQUENCE [LARGE SCALE GENOMIC DNA]</scope>
    <source>
        <strain evidence="10 14">120213</strain>
        <strain evidence="11">Bline_iso_100314</strain>
        <strain evidence="12 15">DMI_063113</strain>
    </source>
</reference>
<evidence type="ECO:0000256" key="3">
    <source>
        <dbReference type="ARBA" id="ARBA00022729"/>
    </source>
</evidence>
<dbReference type="EMBL" id="WNWR01000035">
    <property type="protein sequence ID" value="KAE9993199.1"/>
    <property type="molecule type" value="Genomic_DNA"/>
</dbReference>
<dbReference type="SUPFAM" id="SSF54897">
    <property type="entry name" value="Protease propeptides/inhibitors"/>
    <property type="match status" value="1"/>
</dbReference>
<dbReference type="InterPro" id="IPR036852">
    <property type="entry name" value="Peptidase_S8/S53_dom_sf"/>
</dbReference>
<keyword evidence="4 6" id="KW-0378">Hydrolase</keyword>
<feature type="chain" id="PRO_5044690863" evidence="7">
    <location>
        <begin position="25"/>
        <end position="406"/>
    </location>
</feature>
<dbReference type="GO" id="GO:0005576">
    <property type="term" value="C:extracellular region"/>
    <property type="evidence" value="ECO:0007669"/>
    <property type="project" value="UniProtKB-ARBA"/>
</dbReference>
<feature type="active site" description="Charge relay system" evidence="6">
    <location>
        <position position="187"/>
    </location>
</feature>